<keyword evidence="2" id="KW-1133">Transmembrane helix</keyword>
<name>A0A517SUQ8_9BACT</name>
<keyword evidence="2" id="KW-0812">Transmembrane</keyword>
<accession>A0A517SUQ8</accession>
<keyword evidence="5" id="KW-1185">Reference proteome</keyword>
<dbReference type="AlphaFoldDB" id="A0A517SUQ8"/>
<feature type="transmembrane region" description="Helical" evidence="2">
    <location>
        <begin position="224"/>
        <end position="243"/>
    </location>
</feature>
<evidence type="ECO:0000256" key="2">
    <source>
        <dbReference type="SAM" id="Phobius"/>
    </source>
</evidence>
<keyword evidence="2" id="KW-0472">Membrane</keyword>
<dbReference type="RefSeq" id="WP_145272000.1">
    <property type="nucleotide sequence ID" value="NZ_CP036272.1"/>
</dbReference>
<evidence type="ECO:0000313" key="5">
    <source>
        <dbReference type="Proteomes" id="UP000315003"/>
    </source>
</evidence>
<reference evidence="4 5" key="1">
    <citation type="submission" date="2019-02" db="EMBL/GenBank/DDBJ databases">
        <title>Deep-cultivation of Planctomycetes and their phenomic and genomic characterization uncovers novel biology.</title>
        <authorList>
            <person name="Wiegand S."/>
            <person name="Jogler M."/>
            <person name="Boedeker C."/>
            <person name="Pinto D."/>
            <person name="Vollmers J."/>
            <person name="Rivas-Marin E."/>
            <person name="Kohn T."/>
            <person name="Peeters S.H."/>
            <person name="Heuer A."/>
            <person name="Rast P."/>
            <person name="Oberbeckmann S."/>
            <person name="Bunk B."/>
            <person name="Jeske O."/>
            <person name="Meyerdierks A."/>
            <person name="Storesund J.E."/>
            <person name="Kallscheuer N."/>
            <person name="Luecker S."/>
            <person name="Lage O.M."/>
            <person name="Pohl T."/>
            <person name="Merkel B.J."/>
            <person name="Hornburger P."/>
            <person name="Mueller R.-W."/>
            <person name="Bruemmer F."/>
            <person name="Labrenz M."/>
            <person name="Spormann A.M."/>
            <person name="Op den Camp H."/>
            <person name="Overmann J."/>
            <person name="Amann R."/>
            <person name="Jetten M.S.M."/>
            <person name="Mascher T."/>
            <person name="Medema M.H."/>
            <person name="Devos D.P."/>
            <person name="Kaster A.-K."/>
            <person name="Ovreas L."/>
            <person name="Rohde M."/>
            <person name="Galperin M.Y."/>
            <person name="Jogler C."/>
        </authorList>
    </citation>
    <scope>NUCLEOTIDE SEQUENCE [LARGE SCALE GENOMIC DNA]</scope>
    <source>
        <strain evidence="4 5">SV_7m_r</strain>
    </source>
</reference>
<feature type="transmembrane region" description="Helical" evidence="2">
    <location>
        <begin position="269"/>
        <end position="293"/>
    </location>
</feature>
<evidence type="ECO:0000259" key="3">
    <source>
        <dbReference type="Pfam" id="PF14237"/>
    </source>
</evidence>
<feature type="region of interest" description="Disordered" evidence="1">
    <location>
        <begin position="66"/>
        <end position="95"/>
    </location>
</feature>
<dbReference type="OrthoDB" id="292841at2"/>
<proteinExistence type="predicted"/>
<organism evidence="4 5">
    <name type="scientific">Stieleria bergensis</name>
    <dbReference type="NCBI Taxonomy" id="2528025"/>
    <lineage>
        <taxon>Bacteria</taxon>
        <taxon>Pseudomonadati</taxon>
        <taxon>Planctomycetota</taxon>
        <taxon>Planctomycetia</taxon>
        <taxon>Pirellulales</taxon>
        <taxon>Pirellulaceae</taxon>
        <taxon>Stieleria</taxon>
    </lineage>
</organism>
<sequence length="303" mass="32008">MSEIERVFVRFRGRTIGPFQPNKIFEMIDRGQVTRSHELSADGLSWVKAEEFGNFFPQASSGFSDGSFTQAAGAMPPGESAGGDEGDDSGPVPNQNAAAQWYAHVQDEKQGPVSLDQLKLYRDANLLTETSLVWRSGMEAWLPAKDVVPSLFEQDGSDDVIKRRQDSDADVDGGTLATELSRNHGVVMAFAVAALLLGLLLVGVQIAGMSSNASGSMLKMMARLGKITTGVSLIALGAVAIQVSQKLKLVATQSSPIGSLVAAKVLNQFWAIACAAIVAGLIAQVVIAIMTVAMQGSLLEVLG</sequence>
<gene>
    <name evidence="4" type="ORF">SV7mr_23770</name>
</gene>
<evidence type="ECO:0000256" key="1">
    <source>
        <dbReference type="SAM" id="MobiDB-lite"/>
    </source>
</evidence>
<dbReference type="Pfam" id="PF14237">
    <property type="entry name" value="GYF_2"/>
    <property type="match status" value="1"/>
</dbReference>
<evidence type="ECO:0000313" key="4">
    <source>
        <dbReference type="EMBL" id="QDT59865.1"/>
    </source>
</evidence>
<dbReference type="EMBL" id="CP036272">
    <property type="protein sequence ID" value="QDT59865.1"/>
    <property type="molecule type" value="Genomic_DNA"/>
</dbReference>
<feature type="transmembrane region" description="Helical" evidence="2">
    <location>
        <begin position="185"/>
        <end position="204"/>
    </location>
</feature>
<dbReference type="InterPro" id="IPR025640">
    <property type="entry name" value="GYF_2"/>
</dbReference>
<feature type="domain" description="GYF" evidence="3">
    <location>
        <begin position="101"/>
        <end position="147"/>
    </location>
</feature>
<protein>
    <recommendedName>
        <fullName evidence="3">GYF domain-containing protein</fullName>
    </recommendedName>
</protein>
<dbReference type="Proteomes" id="UP000315003">
    <property type="component" value="Chromosome"/>
</dbReference>